<sequence length="71" mass="7690">MAPRAPGREGGGARAGEARQRGERRRRARGRRGPDFAANFHQYASSFASTISHHSSIRTGAVEERKEKGAG</sequence>
<dbReference type="AlphaFoldDB" id="A0A453RUG4"/>
<dbReference type="Proteomes" id="UP000015105">
    <property type="component" value="Chromosome 7D"/>
</dbReference>
<organism evidence="2 3">
    <name type="scientific">Aegilops tauschii subsp. strangulata</name>
    <name type="common">Goatgrass</name>
    <dbReference type="NCBI Taxonomy" id="200361"/>
    <lineage>
        <taxon>Eukaryota</taxon>
        <taxon>Viridiplantae</taxon>
        <taxon>Streptophyta</taxon>
        <taxon>Embryophyta</taxon>
        <taxon>Tracheophyta</taxon>
        <taxon>Spermatophyta</taxon>
        <taxon>Magnoliopsida</taxon>
        <taxon>Liliopsida</taxon>
        <taxon>Poales</taxon>
        <taxon>Poaceae</taxon>
        <taxon>BOP clade</taxon>
        <taxon>Pooideae</taxon>
        <taxon>Triticodae</taxon>
        <taxon>Triticeae</taxon>
        <taxon>Triticinae</taxon>
        <taxon>Aegilops</taxon>
    </lineage>
</organism>
<accession>A0A453RUG4</accession>
<feature type="region of interest" description="Disordered" evidence="1">
    <location>
        <begin position="1"/>
        <end position="36"/>
    </location>
</feature>
<feature type="region of interest" description="Disordered" evidence="1">
    <location>
        <begin position="48"/>
        <end position="71"/>
    </location>
</feature>
<keyword evidence="3" id="KW-1185">Reference proteome</keyword>
<dbReference type="Gramene" id="AET7Gv20697900.2">
    <property type="protein sequence ID" value="AET7Gv20697900.2"/>
    <property type="gene ID" value="AET7Gv20697900"/>
</dbReference>
<proteinExistence type="predicted"/>
<feature type="compositionally biased region" description="Basic and acidic residues" evidence="1">
    <location>
        <begin position="61"/>
        <end position="71"/>
    </location>
</feature>
<name>A0A453RUG4_AEGTS</name>
<protein>
    <submittedName>
        <fullName evidence="2">Uncharacterized protein</fullName>
    </submittedName>
</protein>
<reference evidence="3" key="1">
    <citation type="journal article" date="2014" name="Science">
        <title>Ancient hybridizations among the ancestral genomes of bread wheat.</title>
        <authorList>
            <consortium name="International Wheat Genome Sequencing Consortium,"/>
            <person name="Marcussen T."/>
            <person name="Sandve S.R."/>
            <person name="Heier L."/>
            <person name="Spannagl M."/>
            <person name="Pfeifer M."/>
            <person name="Jakobsen K.S."/>
            <person name="Wulff B.B."/>
            <person name="Steuernagel B."/>
            <person name="Mayer K.F."/>
            <person name="Olsen O.A."/>
        </authorList>
    </citation>
    <scope>NUCLEOTIDE SEQUENCE [LARGE SCALE GENOMIC DNA]</scope>
    <source>
        <strain evidence="3">cv. AL8/78</strain>
    </source>
</reference>
<evidence type="ECO:0000313" key="2">
    <source>
        <dbReference type="EnsemblPlants" id="AET7Gv20697900.2"/>
    </source>
</evidence>
<reference evidence="3" key="2">
    <citation type="journal article" date="2017" name="Nat. Plants">
        <title>The Aegilops tauschii genome reveals multiple impacts of transposons.</title>
        <authorList>
            <person name="Zhao G."/>
            <person name="Zou C."/>
            <person name="Li K."/>
            <person name="Wang K."/>
            <person name="Li T."/>
            <person name="Gao L."/>
            <person name="Zhang X."/>
            <person name="Wang H."/>
            <person name="Yang Z."/>
            <person name="Liu X."/>
            <person name="Jiang W."/>
            <person name="Mao L."/>
            <person name="Kong X."/>
            <person name="Jiao Y."/>
            <person name="Jia J."/>
        </authorList>
    </citation>
    <scope>NUCLEOTIDE SEQUENCE [LARGE SCALE GENOMIC DNA]</scope>
    <source>
        <strain evidence="3">cv. AL8/78</strain>
    </source>
</reference>
<reference evidence="2" key="3">
    <citation type="journal article" date="2017" name="Nature">
        <title>Genome sequence of the progenitor of the wheat D genome Aegilops tauschii.</title>
        <authorList>
            <person name="Luo M.C."/>
            <person name="Gu Y.Q."/>
            <person name="Puiu D."/>
            <person name="Wang H."/>
            <person name="Twardziok S.O."/>
            <person name="Deal K.R."/>
            <person name="Huo N."/>
            <person name="Zhu T."/>
            <person name="Wang L."/>
            <person name="Wang Y."/>
            <person name="McGuire P.E."/>
            <person name="Liu S."/>
            <person name="Long H."/>
            <person name="Ramasamy R.K."/>
            <person name="Rodriguez J.C."/>
            <person name="Van S.L."/>
            <person name="Yuan L."/>
            <person name="Wang Z."/>
            <person name="Xia Z."/>
            <person name="Xiao L."/>
            <person name="Anderson O.D."/>
            <person name="Ouyang S."/>
            <person name="Liang Y."/>
            <person name="Zimin A.V."/>
            <person name="Pertea G."/>
            <person name="Qi P."/>
            <person name="Bennetzen J.L."/>
            <person name="Dai X."/>
            <person name="Dawson M.W."/>
            <person name="Muller H.G."/>
            <person name="Kugler K."/>
            <person name="Rivarola-Duarte L."/>
            <person name="Spannagl M."/>
            <person name="Mayer K.F.X."/>
            <person name="Lu F.H."/>
            <person name="Bevan M.W."/>
            <person name="Leroy P."/>
            <person name="Li P."/>
            <person name="You F.M."/>
            <person name="Sun Q."/>
            <person name="Liu Z."/>
            <person name="Lyons E."/>
            <person name="Wicker T."/>
            <person name="Salzberg S.L."/>
            <person name="Devos K.M."/>
            <person name="Dvorak J."/>
        </authorList>
    </citation>
    <scope>NUCLEOTIDE SEQUENCE [LARGE SCALE GENOMIC DNA]</scope>
    <source>
        <strain evidence="2">cv. AL8/78</strain>
    </source>
</reference>
<reference evidence="2" key="4">
    <citation type="submission" date="2019-03" db="UniProtKB">
        <authorList>
            <consortium name="EnsemblPlants"/>
        </authorList>
    </citation>
    <scope>IDENTIFICATION</scope>
</reference>
<dbReference type="EnsemblPlants" id="AET7Gv20697900.2">
    <property type="protein sequence ID" value="AET7Gv20697900.2"/>
    <property type="gene ID" value="AET7Gv20697900"/>
</dbReference>
<evidence type="ECO:0000313" key="3">
    <source>
        <dbReference type="Proteomes" id="UP000015105"/>
    </source>
</evidence>
<reference evidence="2" key="5">
    <citation type="journal article" date="2021" name="G3 (Bethesda)">
        <title>Aegilops tauschii genome assembly Aet v5.0 features greater sequence contiguity and improved annotation.</title>
        <authorList>
            <person name="Wang L."/>
            <person name="Zhu T."/>
            <person name="Rodriguez J.C."/>
            <person name="Deal K.R."/>
            <person name="Dubcovsky J."/>
            <person name="McGuire P.E."/>
            <person name="Lux T."/>
            <person name="Spannagl M."/>
            <person name="Mayer K.F.X."/>
            <person name="Baldrich P."/>
            <person name="Meyers B.C."/>
            <person name="Huo N."/>
            <person name="Gu Y.Q."/>
            <person name="Zhou H."/>
            <person name="Devos K.M."/>
            <person name="Bennetzen J.L."/>
            <person name="Unver T."/>
            <person name="Budak H."/>
            <person name="Gulick P.J."/>
            <person name="Galiba G."/>
            <person name="Kalapos B."/>
            <person name="Nelson D.R."/>
            <person name="Li P."/>
            <person name="You F.M."/>
            <person name="Luo M.C."/>
            <person name="Dvorak J."/>
        </authorList>
    </citation>
    <scope>NUCLEOTIDE SEQUENCE [LARGE SCALE GENOMIC DNA]</scope>
    <source>
        <strain evidence="2">cv. AL8/78</strain>
    </source>
</reference>
<feature type="compositionally biased region" description="Basic residues" evidence="1">
    <location>
        <begin position="22"/>
        <end position="31"/>
    </location>
</feature>
<evidence type="ECO:0000256" key="1">
    <source>
        <dbReference type="SAM" id="MobiDB-lite"/>
    </source>
</evidence>